<evidence type="ECO:0000259" key="1">
    <source>
        <dbReference type="Pfam" id="PF00078"/>
    </source>
</evidence>
<name>A0A8R1E3Q6_CAEJA</name>
<proteinExistence type="predicted"/>
<keyword evidence="3" id="KW-1185">Reference proteome</keyword>
<dbReference type="Proteomes" id="UP000005237">
    <property type="component" value="Unassembled WGS sequence"/>
</dbReference>
<dbReference type="Pfam" id="PF00078">
    <property type="entry name" value="RVT_1"/>
    <property type="match status" value="1"/>
</dbReference>
<feature type="domain" description="Reverse transcriptase" evidence="1">
    <location>
        <begin position="7"/>
        <end position="86"/>
    </location>
</feature>
<reference evidence="3" key="1">
    <citation type="submission" date="2010-08" db="EMBL/GenBank/DDBJ databases">
        <authorList>
            <consortium name="Caenorhabditis japonica Sequencing Consortium"/>
            <person name="Wilson R.K."/>
        </authorList>
    </citation>
    <scope>NUCLEOTIDE SEQUENCE [LARGE SCALE GENOMIC DNA]</scope>
    <source>
        <strain evidence="3">DF5081</strain>
    </source>
</reference>
<organism evidence="2 3">
    <name type="scientific">Caenorhabditis japonica</name>
    <dbReference type="NCBI Taxonomy" id="281687"/>
    <lineage>
        <taxon>Eukaryota</taxon>
        <taxon>Metazoa</taxon>
        <taxon>Ecdysozoa</taxon>
        <taxon>Nematoda</taxon>
        <taxon>Chromadorea</taxon>
        <taxon>Rhabditida</taxon>
        <taxon>Rhabditina</taxon>
        <taxon>Rhabditomorpha</taxon>
        <taxon>Rhabditoidea</taxon>
        <taxon>Rhabditidae</taxon>
        <taxon>Peloderinae</taxon>
        <taxon>Caenorhabditis</taxon>
    </lineage>
</organism>
<evidence type="ECO:0000313" key="2">
    <source>
        <dbReference type="EnsemblMetazoa" id="CJA22315.1"/>
    </source>
</evidence>
<accession>A0A8R1E3Q6</accession>
<evidence type="ECO:0000313" key="3">
    <source>
        <dbReference type="Proteomes" id="UP000005237"/>
    </source>
</evidence>
<sequence>MNYHNHKAFDSVKTQAIWESLKSRGVQPAYISLQQQCYTNCTTTITPFHKEVEIPITRGVSQGSPISVNFFSACLESVFNKLTWQNLKKATINCAEYEPMAKISRT</sequence>
<protein>
    <submittedName>
        <fullName evidence="2">Reverse transcriptase domain-containing protein</fullName>
    </submittedName>
</protein>
<dbReference type="AlphaFoldDB" id="A0A8R1E3Q6"/>
<reference evidence="2" key="2">
    <citation type="submission" date="2022-06" db="UniProtKB">
        <authorList>
            <consortium name="EnsemblMetazoa"/>
        </authorList>
    </citation>
    <scope>IDENTIFICATION</scope>
    <source>
        <strain evidence="2">DF5081</strain>
    </source>
</reference>
<dbReference type="InterPro" id="IPR000477">
    <property type="entry name" value="RT_dom"/>
</dbReference>
<dbReference type="EnsemblMetazoa" id="CJA22315.1">
    <property type="protein sequence ID" value="CJA22315.1"/>
    <property type="gene ID" value="WBGene00177887"/>
</dbReference>